<evidence type="ECO:0008006" key="3">
    <source>
        <dbReference type="Google" id="ProtNLM"/>
    </source>
</evidence>
<feature type="non-terminal residue" evidence="2">
    <location>
        <position position="283"/>
    </location>
</feature>
<accession>X1CC76</accession>
<name>X1CC76_9ZZZZ</name>
<comment type="caution">
    <text evidence="2">The sequence shown here is derived from an EMBL/GenBank/DDBJ whole genome shotgun (WGS) entry which is preliminary data.</text>
</comment>
<organism evidence="2">
    <name type="scientific">marine sediment metagenome</name>
    <dbReference type="NCBI Taxonomy" id="412755"/>
    <lineage>
        <taxon>unclassified sequences</taxon>
        <taxon>metagenomes</taxon>
        <taxon>ecological metagenomes</taxon>
    </lineage>
</organism>
<gene>
    <name evidence="2" type="ORF">S01H4_44290</name>
</gene>
<reference evidence="2" key="1">
    <citation type="journal article" date="2014" name="Front. Microbiol.">
        <title>High frequency of phylogenetically diverse reductive dehalogenase-homologous genes in deep subseafloor sedimentary metagenomes.</title>
        <authorList>
            <person name="Kawai M."/>
            <person name="Futagami T."/>
            <person name="Toyoda A."/>
            <person name="Takaki Y."/>
            <person name="Nishi S."/>
            <person name="Hori S."/>
            <person name="Arai W."/>
            <person name="Tsubouchi T."/>
            <person name="Morono Y."/>
            <person name="Uchiyama I."/>
            <person name="Ito T."/>
            <person name="Fujiyama A."/>
            <person name="Inagaki F."/>
            <person name="Takami H."/>
        </authorList>
    </citation>
    <scope>NUCLEOTIDE SEQUENCE</scope>
    <source>
        <strain evidence="2">Expedition CK06-06</strain>
    </source>
</reference>
<dbReference type="Gene3D" id="2.130.10.130">
    <property type="entry name" value="Integrin alpha, N-terminal"/>
    <property type="match status" value="1"/>
</dbReference>
<feature type="non-terminal residue" evidence="2">
    <location>
        <position position="1"/>
    </location>
</feature>
<evidence type="ECO:0000256" key="1">
    <source>
        <dbReference type="ARBA" id="ARBA00022729"/>
    </source>
</evidence>
<protein>
    <recommendedName>
        <fullName evidence="3">VCBS repeat-containing protein</fullName>
    </recommendedName>
</protein>
<dbReference type="InterPro" id="IPR028994">
    <property type="entry name" value="Integrin_alpha_N"/>
</dbReference>
<evidence type="ECO:0000313" key="2">
    <source>
        <dbReference type="EMBL" id="GAG90807.1"/>
    </source>
</evidence>
<dbReference type="EMBL" id="BART01024542">
    <property type="protein sequence ID" value="GAG90807.1"/>
    <property type="molecule type" value="Genomic_DNA"/>
</dbReference>
<dbReference type="SUPFAM" id="SSF69318">
    <property type="entry name" value="Integrin alpha N-terminal domain"/>
    <property type="match status" value="1"/>
</dbReference>
<dbReference type="InterPro" id="IPR013517">
    <property type="entry name" value="FG-GAP"/>
</dbReference>
<proteinExistence type="predicted"/>
<dbReference type="AlphaFoldDB" id="X1CC76"/>
<keyword evidence="1" id="KW-0732">Signal</keyword>
<dbReference type="Pfam" id="PF13517">
    <property type="entry name" value="FG-GAP_3"/>
    <property type="match status" value="1"/>
</dbReference>
<sequence>IPSRIFYPSRVYSAIAYDVVAWNMRDNSSTLFVIYFDTMKNGPQPQSDYFHMIGAGEPIVCQQGRFAPNFVAGLTWGDLDGDGLDDMVVGGCNGIGYLCFAKNIGTKQMPRFSRLEWLVSGTRFINCLYVTSESYVTSEGTLRTQGLSDPLLQDWDGDGDLDLYVRSNRWYADQHQFYENAGGPKNYQFVAAKNPPELSKITEFSEGDVADWNNDGEPEKISSHKRFLLYHSSPDTAGSPIAGFNEFINCLRPHDIDNDGNKDVIVGLIDGTIMFCRNMGILT</sequence>